<organism evidence="2 3">
    <name type="scientific">Alicyclobacillus ferrooxydans</name>
    <dbReference type="NCBI Taxonomy" id="471514"/>
    <lineage>
        <taxon>Bacteria</taxon>
        <taxon>Bacillati</taxon>
        <taxon>Bacillota</taxon>
        <taxon>Bacilli</taxon>
        <taxon>Bacillales</taxon>
        <taxon>Alicyclobacillaceae</taxon>
        <taxon>Alicyclobacillus</taxon>
    </lineage>
</organism>
<dbReference type="PANTHER" id="PTHR33121">
    <property type="entry name" value="CYCLIC DI-GMP PHOSPHODIESTERASE PDEF"/>
    <property type="match status" value="1"/>
</dbReference>
<feature type="domain" description="EAL" evidence="1">
    <location>
        <begin position="1"/>
        <end position="229"/>
    </location>
</feature>
<sequence length="233" mass="26100">MLTLVPYVQAIVDVNNQSVVGYEAVIRANENGILHSTSEILRKAQRRKRLPALDNAIHTTVLSQYMNPHIPIFLNCSPQTLSARKLFFPENVDLSKVILEITEGAPFHAELDDVANYLAPFRNNGLRIAIDDFGIGWANFDRLAALTPEFVKLDHSLTRDVATRQPVQDMISGLVSFAAKTHTHLIAEGIERDDQAITIQRLGVRFAQGFYYDRPKSLLPETVKEGTTNYVLS</sequence>
<name>A0A0N8PNW9_9BACL</name>
<dbReference type="InterPro" id="IPR001633">
    <property type="entry name" value="EAL_dom"/>
</dbReference>
<dbReference type="OrthoDB" id="581425at2"/>
<dbReference type="PROSITE" id="PS50883">
    <property type="entry name" value="EAL"/>
    <property type="match status" value="1"/>
</dbReference>
<dbReference type="PATRIC" id="fig|471514.4.peg.3533"/>
<dbReference type="InterPro" id="IPR050706">
    <property type="entry name" value="Cyclic-di-GMP_PDE-like"/>
</dbReference>
<gene>
    <name evidence="2" type="ORF">AN477_16315</name>
</gene>
<dbReference type="RefSeq" id="WP_054970241.1">
    <property type="nucleotide sequence ID" value="NZ_LJCO01000071.1"/>
</dbReference>
<dbReference type="EMBL" id="LJCO01000071">
    <property type="protein sequence ID" value="KPV42693.1"/>
    <property type="molecule type" value="Genomic_DNA"/>
</dbReference>
<dbReference type="Proteomes" id="UP000050482">
    <property type="component" value="Unassembled WGS sequence"/>
</dbReference>
<keyword evidence="3" id="KW-1185">Reference proteome</keyword>
<reference evidence="2 3" key="1">
    <citation type="submission" date="2015-09" db="EMBL/GenBank/DDBJ databases">
        <title>Draft genome sequence of Alicyclobacillus ferrooxydans DSM 22381.</title>
        <authorList>
            <person name="Hemp J."/>
        </authorList>
    </citation>
    <scope>NUCLEOTIDE SEQUENCE [LARGE SCALE GENOMIC DNA]</scope>
    <source>
        <strain evidence="2 3">TC-34</strain>
    </source>
</reference>
<dbReference type="Pfam" id="PF00563">
    <property type="entry name" value="EAL"/>
    <property type="match status" value="1"/>
</dbReference>
<dbReference type="AlphaFoldDB" id="A0A0N8PNW9"/>
<dbReference type="PANTHER" id="PTHR33121:SF70">
    <property type="entry name" value="SIGNALING PROTEIN YKOW"/>
    <property type="match status" value="1"/>
</dbReference>
<dbReference type="InterPro" id="IPR035919">
    <property type="entry name" value="EAL_sf"/>
</dbReference>
<dbReference type="GO" id="GO:0071111">
    <property type="term" value="F:cyclic-guanylate-specific phosphodiesterase activity"/>
    <property type="evidence" value="ECO:0007669"/>
    <property type="project" value="InterPro"/>
</dbReference>
<dbReference type="SMART" id="SM00052">
    <property type="entry name" value="EAL"/>
    <property type="match status" value="1"/>
</dbReference>
<accession>A0A0N8PNW9</accession>
<proteinExistence type="predicted"/>
<protein>
    <recommendedName>
        <fullName evidence="1">EAL domain-containing protein</fullName>
    </recommendedName>
</protein>
<dbReference type="SUPFAM" id="SSF141868">
    <property type="entry name" value="EAL domain-like"/>
    <property type="match status" value="1"/>
</dbReference>
<dbReference type="CDD" id="cd01948">
    <property type="entry name" value="EAL"/>
    <property type="match status" value="1"/>
</dbReference>
<dbReference type="Gene3D" id="3.20.20.450">
    <property type="entry name" value="EAL domain"/>
    <property type="match status" value="1"/>
</dbReference>
<evidence type="ECO:0000313" key="2">
    <source>
        <dbReference type="EMBL" id="KPV42693.1"/>
    </source>
</evidence>
<evidence type="ECO:0000259" key="1">
    <source>
        <dbReference type="PROSITE" id="PS50883"/>
    </source>
</evidence>
<dbReference type="STRING" id="471514.AN477_16315"/>
<comment type="caution">
    <text evidence="2">The sequence shown here is derived from an EMBL/GenBank/DDBJ whole genome shotgun (WGS) entry which is preliminary data.</text>
</comment>
<evidence type="ECO:0000313" key="3">
    <source>
        <dbReference type="Proteomes" id="UP000050482"/>
    </source>
</evidence>